<keyword evidence="8 10" id="KW-0539">Nucleus</keyword>
<comment type="subunit">
    <text evidence="10">Component of the Mediator complex.</text>
</comment>
<keyword evidence="5 10" id="KW-0805">Transcription regulation</keyword>
<dbReference type="Pfam" id="PF25069">
    <property type="entry name" value="Med14_C"/>
    <property type="match status" value="1"/>
</dbReference>
<sequence>MSGTPGGGVQTPAIPVPQGLPPLGLTMPGIQTPNPGPGGNMMGVAQAGGMQMVPMQPMAGGGGGGGGASISLGLLLEHLVQKTYHELTVLSELLPRKMDMEKKIEIVKFARSTRQSFIRLLALVKWAGSAAKVDKCAAISLFLDQQSFLLVDTADMLSRMARENLVHARLPNFNLPHAVDVLTMRQYKRMPACIKERIVPPDPITSVEKETVLHRLDQIIQHRLVTSELPPQLANLTIEEGRVKFRVPQEFEVTLTLMEDNKTIPWRLLNIEILVQDPDTGDGKTLVHPIQVMCIHQLVQSRLFGDDKPLVDMYNVIHTFCQSLQLEVLYSQVQRLISERWGEHVTIDKYTAGECLMMSYWRSQSLHASKKPELFKLTVSIDDDDVAKPLQVLHDPPLDMVDAAHVNQAIRCDHLSVERLLVETVLVRSRLKLKGLQEELEKDLPGCKCHVEGSPSLLYIPVVKPCSEDEQLMVSVDMQTGSYIPSIAHCGSTLLDEIDQGLNHERSKLEPLIAKLRVLLYMRHCQYSVSMLPVTFLKELPLVTVSPEHPVNRLLPNYIYLRLTQHPQYYVVVDFALGKGLGDFLCRYHLMRCSSASYIDAQTIPQGGAAPSAQKDTPETTEKYLHPDVFVDLDHSTILRGPDTSVEDLDVDDDEKKRKVHHITAGEHKRKKLTSYCEFFNYTLSHVVSLCNIRIPFIKLCEELSQNNLAHQGIQVEGEGVGLVIKLCSLPPCKGVAKETSMALNAALLDCSFRLHKNQHGMWQVQMVFANCPVTSCSSREQGSTRLVYLFYKVLGSHSVVKQFQRDWDSIGRLYHLTLDLPIWLPYLTLSHSSRSSLIQDNPPFTTLVDIQSFTYQKITIAYGKDRSSTVMVCWDPDILRFRLIFSAVGSTSTANCHTMVQSYLEHELNEEQSLPKLIKSLCESQGPLHAICRLPLIPSLGLIAATNQVAGPIHKFALCPQSSTHYRVVFHNAYCLDIHCKGKNTVAVRDGAFSLFDMRKVVEGLYTVPNLKAFLELFIDETVSYHHQHRNSRTLPANEDDGNPISPMNIDAGPTPPDPYLPTQVSGYPSGASPMSRAGLGQGGSGGFAYPMTPPTAPGGPGSSNPATPASPHTSVLSQQQHYAMSPGAYPLASPPSIPGPSPSAVMKGTPSPGLVEGGSPFTSSMGLTMPSPGSRQWPGSPSMPGPSPVQRFGMAQSPGGSMGPSTHSPGSSGMTGQQGQVVPRQTRVLPPRNLATSLPTILSHEALHRMFTPAAIHGTPTTPLTYLCAPIERFLGSTYLQRHLKRVINAEQTQTLQAAEQGCRLKLTLLPPSDQGFHFKNDSLIFRVWLNPAHMQQLHLQVKQTPDAKERWSPDELHVIELYYENKVACPPFKPKAITSFARMLCAMPGVFKDLIQLMHLELQPDPSLKWSMQLCLTVPQGQTFAPVGIPAVVIKTKMLLFIQLSRQDTAPMVGQEAPSVIVPVLYDMQANTTQHISAIKPSVPTSQNDGTIATMLRRWAEFPNSAECTLFPAIRDLMANLNLPM</sequence>
<evidence type="ECO:0000256" key="8">
    <source>
        <dbReference type="ARBA" id="ARBA00023242"/>
    </source>
</evidence>
<evidence type="ECO:0000259" key="16">
    <source>
        <dbReference type="Pfam" id="PF25065"/>
    </source>
</evidence>
<evidence type="ECO:0000256" key="7">
    <source>
        <dbReference type="ARBA" id="ARBA00023163"/>
    </source>
</evidence>
<dbReference type="InterPro" id="IPR013947">
    <property type="entry name" value="Mediator_Med14"/>
</dbReference>
<dbReference type="EnsemblMetazoa" id="XM_030982011">
    <property type="protein sequence ID" value="XP_030837871"/>
    <property type="gene ID" value="LOC577617"/>
</dbReference>
<feature type="compositionally biased region" description="Polar residues" evidence="11">
    <location>
        <begin position="1114"/>
        <end position="1124"/>
    </location>
</feature>
<evidence type="ECO:0000259" key="18">
    <source>
        <dbReference type="Pfam" id="PF25069"/>
    </source>
</evidence>
<comment type="function">
    <text evidence="10">Component of the Mediator complex, a coactivator involved in the regulated transcription of nearly all RNA polymerase II-dependent genes. Mediator functions as a bridge to convey information from gene-specific regulatory proteins to the basal RNA polymerase II transcription machinery. Mediator is recruited to promoters by direct interactions with regulatory proteins and serves as a scaffold for the assembly of a functional preinitiation complex with RNA polymerase II and the general transcription factors.</text>
</comment>
<dbReference type="InterPro" id="IPR056877">
    <property type="entry name" value="Med14_C"/>
</dbReference>
<feature type="domain" description="Mediator of RNA polymerase II transcription subunit 14 RM2" evidence="13">
    <location>
        <begin position="337"/>
        <end position="415"/>
    </location>
</feature>
<feature type="compositionally biased region" description="Pro residues" evidence="11">
    <location>
        <begin position="1134"/>
        <end position="1143"/>
    </location>
</feature>
<proteinExistence type="inferred from homology"/>
<evidence type="ECO:0000259" key="15">
    <source>
        <dbReference type="Pfam" id="PF22984"/>
    </source>
</evidence>
<dbReference type="KEGG" id="spu:577617"/>
<keyword evidence="7 10" id="KW-0804">Transcription</keyword>
<evidence type="ECO:0000313" key="19">
    <source>
        <dbReference type="EnsemblMetazoa" id="XP_030837871"/>
    </source>
</evidence>
<evidence type="ECO:0000259" key="14">
    <source>
        <dbReference type="Pfam" id="PF22983"/>
    </source>
</evidence>
<evidence type="ECO:0000256" key="9">
    <source>
        <dbReference type="ARBA" id="ARBA00032007"/>
    </source>
</evidence>
<feature type="domain" description="Mediator complex subunit MED14 N-terminal" evidence="12">
    <location>
        <begin position="70"/>
        <end position="258"/>
    </location>
</feature>
<dbReference type="PANTHER" id="PTHR12809">
    <property type="entry name" value="MEDIATOR COMPLEX SUBUNIT"/>
    <property type="match status" value="1"/>
</dbReference>
<keyword evidence="4" id="KW-0677">Repeat</keyword>
<feature type="compositionally biased region" description="Polar residues" evidence="11">
    <location>
        <begin position="1205"/>
        <end position="1222"/>
    </location>
</feature>
<feature type="domain" description="Mediator of RNA polymerase II transcription subunit 14 C-terminal" evidence="18">
    <location>
        <begin position="1387"/>
        <end position="1527"/>
    </location>
</feature>
<feature type="domain" description="Mediator of RNA polymerase II transcription subunit 14 RM8" evidence="14">
    <location>
        <begin position="1287"/>
        <end position="1371"/>
    </location>
</feature>
<evidence type="ECO:0000256" key="11">
    <source>
        <dbReference type="SAM" id="MobiDB-lite"/>
    </source>
</evidence>
<feature type="domain" description="Mediator of RNA polymerase II transcription subunit 14 RM3" evidence="16">
    <location>
        <begin position="418"/>
        <end position="525"/>
    </location>
</feature>
<organism evidence="19 20">
    <name type="scientific">Strongylocentrotus purpuratus</name>
    <name type="common">Purple sea urchin</name>
    <dbReference type="NCBI Taxonomy" id="7668"/>
    <lineage>
        <taxon>Eukaryota</taxon>
        <taxon>Metazoa</taxon>
        <taxon>Echinodermata</taxon>
        <taxon>Eleutherozoa</taxon>
        <taxon>Echinozoa</taxon>
        <taxon>Echinoidea</taxon>
        <taxon>Euechinoidea</taxon>
        <taxon>Echinacea</taxon>
        <taxon>Camarodonta</taxon>
        <taxon>Echinidea</taxon>
        <taxon>Strongylocentrotidae</taxon>
        <taxon>Strongylocentrotus</taxon>
    </lineage>
</organism>
<dbReference type="OrthoDB" id="205099at2759"/>
<dbReference type="Pfam" id="PF22983">
    <property type="entry name" value="RM8_Med14"/>
    <property type="match status" value="1"/>
</dbReference>
<evidence type="ECO:0000256" key="6">
    <source>
        <dbReference type="ARBA" id="ARBA00023159"/>
    </source>
</evidence>
<keyword evidence="20" id="KW-1185">Reference proteome</keyword>
<dbReference type="Proteomes" id="UP000007110">
    <property type="component" value="Unassembled WGS sequence"/>
</dbReference>
<comment type="subcellular location">
    <subcellularLocation>
        <location evidence="1 10">Nucleus</location>
    </subcellularLocation>
</comment>
<feature type="region of interest" description="Disordered" evidence="11">
    <location>
        <begin position="1"/>
        <end position="45"/>
    </location>
</feature>
<feature type="compositionally biased region" description="Polar residues" evidence="11">
    <location>
        <begin position="1162"/>
        <end position="1176"/>
    </location>
</feature>
<feature type="domain" description="Mediator of RNA polymerase II transcription subunit 14 RM6" evidence="15">
    <location>
        <begin position="846"/>
        <end position="911"/>
    </location>
</feature>
<feature type="domain" description="Mediator of RNA polymerase II transcription subunit 14 RM5" evidence="17">
    <location>
        <begin position="710"/>
        <end position="795"/>
    </location>
</feature>
<reference evidence="20" key="1">
    <citation type="submission" date="2015-02" db="EMBL/GenBank/DDBJ databases">
        <title>Genome sequencing for Strongylocentrotus purpuratus.</title>
        <authorList>
            <person name="Murali S."/>
            <person name="Liu Y."/>
            <person name="Vee V."/>
            <person name="English A."/>
            <person name="Wang M."/>
            <person name="Skinner E."/>
            <person name="Han Y."/>
            <person name="Muzny D.M."/>
            <person name="Worley K.C."/>
            <person name="Gibbs R.A."/>
        </authorList>
    </citation>
    <scope>NUCLEOTIDE SEQUENCE</scope>
</reference>
<dbReference type="CTD" id="9282"/>
<comment type="similarity">
    <text evidence="2 10">Belongs to the Mediator complex subunit 14 family.</text>
</comment>
<dbReference type="InParanoid" id="A0A7M7NKA4"/>
<dbReference type="GO" id="GO:0016592">
    <property type="term" value="C:mediator complex"/>
    <property type="evidence" value="ECO:0000318"/>
    <property type="project" value="GO_Central"/>
</dbReference>
<keyword evidence="6 10" id="KW-0010">Activator</keyword>
<dbReference type="Pfam" id="PF22981">
    <property type="entry name" value="RM2_Med14"/>
    <property type="match status" value="1"/>
</dbReference>
<dbReference type="InterPro" id="IPR055107">
    <property type="entry name" value="Med14_RM8"/>
</dbReference>
<dbReference type="InterPro" id="IPR055114">
    <property type="entry name" value="Med14_RM6"/>
</dbReference>
<dbReference type="GO" id="GO:0006357">
    <property type="term" value="P:regulation of transcription by RNA polymerase II"/>
    <property type="evidence" value="ECO:0000318"/>
    <property type="project" value="GO_Central"/>
</dbReference>
<name>A0A7M7NKA4_STRPU</name>
<dbReference type="Pfam" id="PF22984">
    <property type="entry name" value="RM6_Med14"/>
    <property type="match status" value="1"/>
</dbReference>
<evidence type="ECO:0000256" key="2">
    <source>
        <dbReference type="ARBA" id="ARBA00007813"/>
    </source>
</evidence>
<feature type="compositionally biased region" description="Low complexity" evidence="11">
    <location>
        <begin position="1104"/>
        <end position="1113"/>
    </location>
</feature>
<evidence type="ECO:0000313" key="20">
    <source>
        <dbReference type="Proteomes" id="UP000007110"/>
    </source>
</evidence>
<dbReference type="Pfam" id="PF25065">
    <property type="entry name" value="RM3_Med14"/>
    <property type="match status" value="1"/>
</dbReference>
<dbReference type="GO" id="GO:0070847">
    <property type="term" value="C:core mediator complex"/>
    <property type="evidence" value="ECO:0000318"/>
    <property type="project" value="GO_Central"/>
</dbReference>
<dbReference type="Pfam" id="PF08638">
    <property type="entry name" value="Med14"/>
    <property type="match status" value="1"/>
</dbReference>
<dbReference type="RefSeq" id="XP_030837871.1">
    <property type="nucleotide sequence ID" value="XM_030982011.1"/>
</dbReference>
<dbReference type="Pfam" id="PF25067">
    <property type="entry name" value="RM5_Med14"/>
    <property type="match status" value="1"/>
</dbReference>
<evidence type="ECO:0000256" key="5">
    <source>
        <dbReference type="ARBA" id="ARBA00023015"/>
    </source>
</evidence>
<evidence type="ECO:0000256" key="4">
    <source>
        <dbReference type="ARBA" id="ARBA00022737"/>
    </source>
</evidence>
<accession>A0A7M7NKA4</accession>
<reference evidence="19" key="2">
    <citation type="submission" date="2021-01" db="UniProtKB">
        <authorList>
            <consortium name="EnsemblMetazoa"/>
        </authorList>
    </citation>
    <scope>IDENTIFICATION</scope>
</reference>
<evidence type="ECO:0000259" key="17">
    <source>
        <dbReference type="Pfam" id="PF25067"/>
    </source>
</evidence>
<evidence type="ECO:0000259" key="13">
    <source>
        <dbReference type="Pfam" id="PF22981"/>
    </source>
</evidence>
<dbReference type="GeneID" id="577617"/>
<evidence type="ECO:0000256" key="10">
    <source>
        <dbReference type="RuleBase" id="RU365082"/>
    </source>
</evidence>
<dbReference type="InterPro" id="IPR056878">
    <property type="entry name" value="RM5_Med14"/>
</dbReference>
<dbReference type="OMA" id="KQPAYFI"/>
<evidence type="ECO:0000256" key="3">
    <source>
        <dbReference type="ARBA" id="ARBA00019619"/>
    </source>
</evidence>
<dbReference type="PANTHER" id="PTHR12809:SF2">
    <property type="entry name" value="MEDIATOR OF RNA POLYMERASE II TRANSCRIPTION SUBUNIT 14"/>
    <property type="match status" value="1"/>
</dbReference>
<dbReference type="InterPro" id="IPR056879">
    <property type="entry name" value="RM3_Med14"/>
</dbReference>
<dbReference type="InterPro" id="IPR055113">
    <property type="entry name" value="Med14_RM2"/>
</dbReference>
<feature type="region of interest" description="Disordered" evidence="11">
    <location>
        <begin position="1031"/>
        <end position="1234"/>
    </location>
</feature>
<evidence type="ECO:0000259" key="12">
    <source>
        <dbReference type="Pfam" id="PF08638"/>
    </source>
</evidence>
<dbReference type="GO" id="GO:0003712">
    <property type="term" value="F:transcription coregulator activity"/>
    <property type="evidence" value="ECO:0000318"/>
    <property type="project" value="GO_Central"/>
</dbReference>
<dbReference type="InterPro" id="IPR055122">
    <property type="entry name" value="Med14_N"/>
</dbReference>
<protein>
    <recommendedName>
        <fullName evidence="3 10">Mediator of RNA polymerase II transcription subunit 14</fullName>
    </recommendedName>
    <alternativeName>
        <fullName evidence="9 10">Mediator complex subunit 14</fullName>
    </alternativeName>
</protein>
<evidence type="ECO:0000256" key="1">
    <source>
        <dbReference type="ARBA" id="ARBA00004123"/>
    </source>
</evidence>